<protein>
    <recommendedName>
        <fullName evidence="3">Prophage tail endopeptidase domain-containing protein</fullName>
    </recommendedName>
</protein>
<evidence type="ECO:0000313" key="1">
    <source>
        <dbReference type="EMBL" id="KGJ54729.1"/>
    </source>
</evidence>
<evidence type="ECO:0000313" key="2">
    <source>
        <dbReference type="Proteomes" id="UP000030008"/>
    </source>
</evidence>
<organism evidence="1 2">
    <name type="scientific">Clostridium innocuum</name>
    <dbReference type="NCBI Taxonomy" id="1522"/>
    <lineage>
        <taxon>Bacteria</taxon>
        <taxon>Bacillati</taxon>
        <taxon>Bacillota</taxon>
        <taxon>Clostridia</taxon>
        <taxon>Eubacteriales</taxon>
        <taxon>Clostridiaceae</taxon>
        <taxon>Clostridium</taxon>
    </lineage>
</organism>
<proteinExistence type="predicted"/>
<sequence length="828" mass="92715">MRAAKDGEDMMKASEAFLRAACDDVIHSASYIILGDERIVPVSYQLQDAVYDEDSQNFLGTFISRYGEMVLYAEHELSLQDEKFQLYTGFQLPDDSMEYILQGTFYIYEVQEELHDIQKTIRFADARILFNKPLQQEISYPLSVRQLLETVCEQVQVPCMDITGLPNADFILEEEVYWGEEATCADVVKAVAQAAAGFARIDTNGTLCITWFSNSVSPWNADTYFTLESHDVFGPVNAVVMGRQPQNDNIYLRDEESVQMHGLCEFQINDNPILDLDRKTTIQPIFERLNGFTYAPVHMEGKGNPALERGDRLQVTLLDGTRLESYVFQHELVFDGALISTVETPALTKTQIDYSAADSIEKRILQTELKVDKVKGEITSQIQDTVTKVEKIEASRRYEVKVRSSKGTTFRNGDIDTVLSVQIFSWDEDITAVVSDAAVSWRRISSDTPGDESWSRTGKSIQLTASDFTDSAIFTCEWNGVRAPISLVNVYDGQNGARGKDGNDGRTTYFHVKYAPVEHPSDEQLTETPSAYIGTYVDYLPADSTMAGAYTWARFQGMDGIAGTNGADGKTSYLHIRYSDDGGKTFTAEDGKAPGVYIGQYTDFTQEDSLDVTLYSWAKVKGDNDILSSPTAPQRTDCMWLDTSAMRSVLKKYNSDTTQWEVVNDFSADISAAEETILSISNTSLVETKNEIKTMVETGYLTKTEAGELEQSITKSIIEQQSDTVTIRFNESKELVEKLEGVVQTNKEEIEKFIRFIKGRIEIGESDSAFSLEITNEKIAFLDRGSEIAYISNSQLVITDANIQNSLSVGKFHFVPRSNGNMSIKYIP</sequence>
<name>A0A099I9M7_CLOIN</name>
<accession>A0A099I9M7</accession>
<reference evidence="1 2" key="1">
    <citation type="submission" date="2014-08" db="EMBL/GenBank/DDBJ databases">
        <title>Clostridium innocuum, an unnegligible vancomycin-resistant pathogen causing extra-intestinal infections.</title>
        <authorList>
            <person name="Feng Y."/>
            <person name="Chiu C.-H."/>
        </authorList>
    </citation>
    <scope>NUCLEOTIDE SEQUENCE [LARGE SCALE GENOMIC DNA]</scope>
    <source>
        <strain evidence="1 2">AN88</strain>
    </source>
</reference>
<evidence type="ECO:0008006" key="3">
    <source>
        <dbReference type="Google" id="ProtNLM"/>
    </source>
</evidence>
<comment type="caution">
    <text evidence="1">The sequence shown here is derived from an EMBL/GenBank/DDBJ whole genome shotgun (WGS) entry which is preliminary data.</text>
</comment>
<dbReference type="AlphaFoldDB" id="A0A099I9M7"/>
<dbReference type="EMBL" id="JQIF01000009">
    <property type="protein sequence ID" value="KGJ54729.1"/>
    <property type="molecule type" value="Genomic_DNA"/>
</dbReference>
<gene>
    <name evidence="1" type="ORF">CIAN88_01930</name>
</gene>
<dbReference type="Proteomes" id="UP000030008">
    <property type="component" value="Unassembled WGS sequence"/>
</dbReference>